<dbReference type="AlphaFoldDB" id="A0A0F9DFU1"/>
<feature type="domain" description="Transposase IS4-like" evidence="1">
    <location>
        <begin position="180"/>
        <end position="454"/>
    </location>
</feature>
<proteinExistence type="predicted"/>
<dbReference type="Pfam" id="PF01609">
    <property type="entry name" value="DDE_Tnp_1"/>
    <property type="match status" value="1"/>
</dbReference>
<sequence>KHSIISTMSFRIEQKVGKHVYFYEVESYWDKNKKQPRQNRTFLGKKDPVTGELISTHKGYSSLDYGNTYFLYEMAKQLNLHILLKQIFPDIWQELLTCVFFEISEKKALYLCKPWMECTHNIAEKDLSSQRISELLHDLGQHEEARFKFLKSWALQHDANEYVVFDITSFSSYAKKLDLLEWGYNRDREKLPQINFGIIYGEPSALPLFYTRYPGSIKDVSTLHNMVEYLEWLELSDTLFVLDRGFFSSYNLKKMNANMRFIIPLPYSNKNAVTLIKKHKNDLALHSNAFRLNKQIMYGVENRIEIGSKRYYSHLYLDEKRRVEERERFLSKVLELKKKVEEPELCGNIEELQGFLSDAVKGWDKIFEIIERDGKYRIKRKEKGINAQLEKMGTMILLSNKRLDGKEVLRLYRRKDVVEKFFDNMKHDIERKRLRIHTQETFEGRLFLDFLALIIYSKISSVMRKEGINKDFTVQEIMYEFKKIKLIRLGAKKMIVTEVSKKQRELFQSFKIPLPMRP</sequence>
<dbReference type="InterPro" id="IPR047654">
    <property type="entry name" value="IS1634_transpos"/>
</dbReference>
<accession>A0A0F9DFU1</accession>
<name>A0A0F9DFU1_9ZZZZ</name>
<dbReference type="PANTHER" id="PTHR34614:SF2">
    <property type="entry name" value="TRANSPOSASE IS4-LIKE DOMAIN-CONTAINING PROTEIN"/>
    <property type="match status" value="1"/>
</dbReference>
<dbReference type="SUPFAM" id="SSF53098">
    <property type="entry name" value="Ribonuclease H-like"/>
    <property type="match status" value="1"/>
</dbReference>
<gene>
    <name evidence="2" type="ORF">LCGC14_2283490</name>
</gene>
<dbReference type="GO" id="GO:0006313">
    <property type="term" value="P:DNA transposition"/>
    <property type="evidence" value="ECO:0007669"/>
    <property type="project" value="InterPro"/>
</dbReference>
<dbReference type="GO" id="GO:0004803">
    <property type="term" value="F:transposase activity"/>
    <property type="evidence" value="ECO:0007669"/>
    <property type="project" value="InterPro"/>
</dbReference>
<protein>
    <recommendedName>
        <fullName evidence="1">Transposase IS4-like domain-containing protein</fullName>
    </recommendedName>
</protein>
<comment type="caution">
    <text evidence="2">The sequence shown here is derived from an EMBL/GenBank/DDBJ whole genome shotgun (WGS) entry which is preliminary data.</text>
</comment>
<dbReference type="InterPro" id="IPR002559">
    <property type="entry name" value="Transposase_11"/>
</dbReference>
<dbReference type="GO" id="GO:0003677">
    <property type="term" value="F:DNA binding"/>
    <property type="evidence" value="ECO:0007669"/>
    <property type="project" value="InterPro"/>
</dbReference>
<evidence type="ECO:0000313" key="2">
    <source>
        <dbReference type="EMBL" id="KKL52636.1"/>
    </source>
</evidence>
<dbReference type="NCBIfam" id="NF033559">
    <property type="entry name" value="transpos_IS1634"/>
    <property type="match status" value="1"/>
</dbReference>
<dbReference type="InterPro" id="IPR012337">
    <property type="entry name" value="RNaseH-like_sf"/>
</dbReference>
<dbReference type="PANTHER" id="PTHR34614">
    <property type="match status" value="1"/>
</dbReference>
<evidence type="ECO:0000259" key="1">
    <source>
        <dbReference type="Pfam" id="PF01609"/>
    </source>
</evidence>
<reference evidence="2" key="1">
    <citation type="journal article" date="2015" name="Nature">
        <title>Complex archaea that bridge the gap between prokaryotes and eukaryotes.</title>
        <authorList>
            <person name="Spang A."/>
            <person name="Saw J.H."/>
            <person name="Jorgensen S.L."/>
            <person name="Zaremba-Niedzwiedzka K."/>
            <person name="Martijn J."/>
            <person name="Lind A.E."/>
            <person name="van Eijk R."/>
            <person name="Schleper C."/>
            <person name="Guy L."/>
            <person name="Ettema T.J."/>
        </authorList>
    </citation>
    <scope>NUCLEOTIDE SEQUENCE</scope>
</reference>
<dbReference type="EMBL" id="LAZR01031822">
    <property type="protein sequence ID" value="KKL52636.1"/>
    <property type="molecule type" value="Genomic_DNA"/>
</dbReference>
<organism evidence="2">
    <name type="scientific">marine sediment metagenome</name>
    <dbReference type="NCBI Taxonomy" id="412755"/>
    <lineage>
        <taxon>unclassified sequences</taxon>
        <taxon>metagenomes</taxon>
        <taxon>ecological metagenomes</taxon>
    </lineage>
</organism>
<feature type="non-terminal residue" evidence="2">
    <location>
        <position position="1"/>
    </location>
</feature>